<gene>
    <name evidence="13" type="primary">queA</name>
    <name evidence="15" type="ORF">DW674_00960</name>
</gene>
<dbReference type="EC" id="2.4.99.17" evidence="10 13"/>
<keyword evidence="7 13" id="KW-0671">Queuosine biosynthesis</keyword>
<evidence type="ECO:0000256" key="1">
    <source>
        <dbReference type="ARBA" id="ARBA00004496"/>
    </source>
</evidence>
<dbReference type="Gene3D" id="3.40.1780.10">
    <property type="entry name" value="QueA-like"/>
    <property type="match status" value="1"/>
</dbReference>
<dbReference type="PANTHER" id="PTHR30307:SF0">
    <property type="entry name" value="S-ADENOSYLMETHIONINE:TRNA RIBOSYLTRANSFERASE-ISOMERASE"/>
    <property type="match status" value="1"/>
</dbReference>
<keyword evidence="6 13" id="KW-0949">S-adenosyl-L-methionine</keyword>
<evidence type="ECO:0000256" key="10">
    <source>
        <dbReference type="ARBA" id="ARBA00066503"/>
    </source>
</evidence>
<dbReference type="InterPro" id="IPR042118">
    <property type="entry name" value="QueA_dom1"/>
</dbReference>
<dbReference type="GO" id="GO:0008616">
    <property type="term" value="P:tRNA queuosine(34) biosynthetic process"/>
    <property type="evidence" value="ECO:0007669"/>
    <property type="project" value="UniProtKB-UniRule"/>
</dbReference>
<comment type="catalytic activity">
    <reaction evidence="8 13">
        <text>7-aminomethyl-7-carbaguanosine(34) in tRNA + S-adenosyl-L-methionine = epoxyqueuosine(34) in tRNA + adenine + L-methionine + 2 H(+)</text>
        <dbReference type="Rhea" id="RHEA:32155"/>
        <dbReference type="Rhea" id="RHEA-COMP:10342"/>
        <dbReference type="Rhea" id="RHEA-COMP:18582"/>
        <dbReference type="ChEBI" id="CHEBI:15378"/>
        <dbReference type="ChEBI" id="CHEBI:16708"/>
        <dbReference type="ChEBI" id="CHEBI:57844"/>
        <dbReference type="ChEBI" id="CHEBI:59789"/>
        <dbReference type="ChEBI" id="CHEBI:82833"/>
        <dbReference type="ChEBI" id="CHEBI:194443"/>
        <dbReference type="EC" id="2.4.99.17"/>
    </reaction>
</comment>
<accession>A0A414NZS4</accession>
<evidence type="ECO:0000256" key="6">
    <source>
        <dbReference type="ARBA" id="ARBA00022691"/>
    </source>
</evidence>
<evidence type="ECO:0000256" key="14">
    <source>
        <dbReference type="SAM" id="MobiDB-lite"/>
    </source>
</evidence>
<feature type="region of interest" description="Disordered" evidence="14">
    <location>
        <begin position="350"/>
        <end position="370"/>
    </location>
</feature>
<dbReference type="Pfam" id="PF02547">
    <property type="entry name" value="Queuosine_synth"/>
    <property type="match status" value="1"/>
</dbReference>
<comment type="similarity">
    <text evidence="9 13">Belongs to the QueA family.</text>
</comment>
<dbReference type="GO" id="GO:0051075">
    <property type="term" value="F:S-adenosylmethionine:tRNA ribosyltransferase-isomerase activity"/>
    <property type="evidence" value="ECO:0007669"/>
    <property type="project" value="UniProtKB-EC"/>
</dbReference>
<comment type="pathway">
    <text evidence="2 13">tRNA modification; tRNA-queuosine biosynthesis.</text>
</comment>
<dbReference type="InterPro" id="IPR003699">
    <property type="entry name" value="QueA"/>
</dbReference>
<dbReference type="NCBIfam" id="NF001140">
    <property type="entry name" value="PRK00147.1"/>
    <property type="match status" value="1"/>
</dbReference>
<evidence type="ECO:0000256" key="9">
    <source>
        <dbReference type="ARBA" id="ARBA00061210"/>
    </source>
</evidence>
<dbReference type="Gene3D" id="2.40.10.240">
    <property type="entry name" value="QueA-like"/>
    <property type="match status" value="1"/>
</dbReference>
<sequence length="370" mass="42331">MLLSDFDYDLPEERIAQVPIEPRNASRLMVLDPVTKEIEHRHFYDLKEFLEPGDTLIFNDTRVMPARLIGHRDQTGGKVEVFLLRRLDANHWETLVKPGKKAKPGNVIRFGDELSCTVTEHTDFGGRIVEFHYDGIFEEILDRLGETPLPPYIHEKLEDKERYQTVYNREEGSAAAPTAGLHFTKEQMQELREMGVNLGFVTLHVGLGTFRPVNVENIEEHEMHKEYYCIPDETAKLIMDTKKAGHRVIAVGTTSIRTLESAATAKNEIAGKSGWTGIFIYPGYDFKIVDAIITNFHLPKSTLIMLISAFAGRNFVLNAYKTAVEMKYRFFSFGDAMFCSRKQPDAERAEELKELEELDRQREAEAAKKE</sequence>
<evidence type="ECO:0000256" key="11">
    <source>
        <dbReference type="ARBA" id="ARBA00069325"/>
    </source>
</evidence>
<dbReference type="AlphaFoldDB" id="A0A414NZS4"/>
<dbReference type="PANTHER" id="PTHR30307">
    <property type="entry name" value="S-ADENOSYLMETHIONINE:TRNA RIBOSYLTRANSFERASE-ISOMERASE"/>
    <property type="match status" value="1"/>
</dbReference>
<comment type="function">
    <text evidence="13">Transfers and isomerizes the ribose moiety from AdoMet to the 7-aminomethyl group of 7-deazaguanine (preQ1-tRNA) to give epoxyqueuosine (oQ-tRNA).</text>
</comment>
<comment type="subunit">
    <text evidence="3 13">Monomer.</text>
</comment>
<evidence type="ECO:0000256" key="12">
    <source>
        <dbReference type="ARBA" id="ARBA00076160"/>
    </source>
</evidence>
<dbReference type="SUPFAM" id="SSF111337">
    <property type="entry name" value="QueA-like"/>
    <property type="match status" value="1"/>
</dbReference>
<dbReference type="Proteomes" id="UP000283442">
    <property type="component" value="Unassembled WGS sequence"/>
</dbReference>
<dbReference type="GO" id="GO:0005737">
    <property type="term" value="C:cytoplasm"/>
    <property type="evidence" value="ECO:0007669"/>
    <property type="project" value="UniProtKB-SubCell"/>
</dbReference>
<evidence type="ECO:0000256" key="13">
    <source>
        <dbReference type="HAMAP-Rule" id="MF_00113"/>
    </source>
</evidence>
<reference evidence="15 16" key="1">
    <citation type="submission" date="2018-08" db="EMBL/GenBank/DDBJ databases">
        <title>A genome reference for cultivated species of the human gut microbiota.</title>
        <authorList>
            <person name="Zou Y."/>
            <person name="Xue W."/>
            <person name="Luo G."/>
        </authorList>
    </citation>
    <scope>NUCLEOTIDE SEQUENCE [LARGE SCALE GENOMIC DNA]</scope>
    <source>
        <strain evidence="15 16">AM25-21AC</strain>
    </source>
</reference>
<evidence type="ECO:0000256" key="3">
    <source>
        <dbReference type="ARBA" id="ARBA00011245"/>
    </source>
</evidence>
<dbReference type="FunFam" id="2.40.10.240:FF:000002">
    <property type="entry name" value="S-adenosylmethionine:tRNA ribosyltransferase-isomerase"/>
    <property type="match status" value="1"/>
</dbReference>
<name>A0A414NZS4_9FIRM</name>
<dbReference type="HAMAP" id="MF_00113">
    <property type="entry name" value="QueA"/>
    <property type="match status" value="1"/>
</dbReference>
<dbReference type="UniPathway" id="UPA00392"/>
<keyword evidence="4 13" id="KW-0963">Cytoplasm</keyword>
<keyword evidence="5 13" id="KW-0808">Transferase</keyword>
<keyword evidence="15" id="KW-0413">Isomerase</keyword>
<comment type="caution">
    <text evidence="15">The sequence shown here is derived from an EMBL/GenBank/DDBJ whole genome shotgun (WGS) entry which is preliminary data.</text>
</comment>
<evidence type="ECO:0000256" key="2">
    <source>
        <dbReference type="ARBA" id="ARBA00004691"/>
    </source>
</evidence>
<evidence type="ECO:0000256" key="4">
    <source>
        <dbReference type="ARBA" id="ARBA00022490"/>
    </source>
</evidence>
<dbReference type="EMBL" id="QRHE01000001">
    <property type="protein sequence ID" value="RHF53464.1"/>
    <property type="molecule type" value="Genomic_DNA"/>
</dbReference>
<proteinExistence type="inferred from homology"/>
<dbReference type="NCBIfam" id="TIGR00113">
    <property type="entry name" value="queA"/>
    <property type="match status" value="1"/>
</dbReference>
<dbReference type="InterPro" id="IPR042119">
    <property type="entry name" value="QueA_dom2"/>
</dbReference>
<evidence type="ECO:0000313" key="15">
    <source>
        <dbReference type="EMBL" id="RHF53464.1"/>
    </source>
</evidence>
<dbReference type="OrthoDB" id="9805933at2"/>
<organism evidence="15 16">
    <name type="scientific">Mitsuokella multacida</name>
    <dbReference type="NCBI Taxonomy" id="52226"/>
    <lineage>
        <taxon>Bacteria</taxon>
        <taxon>Bacillati</taxon>
        <taxon>Bacillota</taxon>
        <taxon>Negativicutes</taxon>
        <taxon>Selenomonadales</taxon>
        <taxon>Selenomonadaceae</taxon>
        <taxon>Mitsuokella</taxon>
    </lineage>
</organism>
<evidence type="ECO:0000256" key="7">
    <source>
        <dbReference type="ARBA" id="ARBA00022785"/>
    </source>
</evidence>
<dbReference type="InterPro" id="IPR036100">
    <property type="entry name" value="QueA_sf"/>
</dbReference>
<dbReference type="RefSeq" id="WP_118174519.1">
    <property type="nucleotide sequence ID" value="NZ_JAQEAO010000018.1"/>
</dbReference>
<feature type="compositionally biased region" description="Basic and acidic residues" evidence="14">
    <location>
        <begin position="358"/>
        <end position="370"/>
    </location>
</feature>
<evidence type="ECO:0000313" key="16">
    <source>
        <dbReference type="Proteomes" id="UP000283442"/>
    </source>
</evidence>
<evidence type="ECO:0000256" key="5">
    <source>
        <dbReference type="ARBA" id="ARBA00022679"/>
    </source>
</evidence>
<dbReference type="FunFam" id="3.40.1780.10:FF:000001">
    <property type="entry name" value="S-adenosylmethionine:tRNA ribosyltransferase-isomerase"/>
    <property type="match status" value="1"/>
</dbReference>
<evidence type="ECO:0000256" key="8">
    <source>
        <dbReference type="ARBA" id="ARBA00052751"/>
    </source>
</evidence>
<protein>
    <recommendedName>
        <fullName evidence="11 13">S-adenosylmethionine:tRNA ribosyltransferase-isomerase</fullName>
        <ecNumber evidence="10 13">2.4.99.17</ecNumber>
    </recommendedName>
    <alternativeName>
        <fullName evidence="12 13">Queuosine biosynthesis protein QueA</fullName>
    </alternativeName>
</protein>
<keyword evidence="15" id="KW-0328">Glycosyltransferase</keyword>
<comment type="subcellular location">
    <subcellularLocation>
        <location evidence="1 13">Cytoplasm</location>
    </subcellularLocation>
</comment>